<protein>
    <submittedName>
        <fullName evidence="1">Uncharacterized protein</fullName>
    </submittedName>
</protein>
<evidence type="ECO:0000313" key="1">
    <source>
        <dbReference type="EMBL" id="KKL86713.1"/>
    </source>
</evidence>
<proteinExistence type="predicted"/>
<dbReference type="AlphaFoldDB" id="A0A0F9FKA3"/>
<gene>
    <name evidence="1" type="ORF">LCGC14_1941990</name>
</gene>
<organism evidence="1">
    <name type="scientific">marine sediment metagenome</name>
    <dbReference type="NCBI Taxonomy" id="412755"/>
    <lineage>
        <taxon>unclassified sequences</taxon>
        <taxon>metagenomes</taxon>
        <taxon>ecological metagenomes</taxon>
    </lineage>
</organism>
<dbReference type="EMBL" id="LAZR01021032">
    <property type="protein sequence ID" value="KKL86713.1"/>
    <property type="molecule type" value="Genomic_DNA"/>
</dbReference>
<accession>A0A0F9FKA3</accession>
<sequence length="355" mass="39563">MAYPETAALLIDLISQKLQDTGNATWTDAEILLYFPEMLRKISQYAPHIRMLEFLIESRRGTASETSSGFLVDDVADQFVAGDVGKIAYNVTDRTWAYIKTHTDATKIGVGNDIFADGEAYRIFNKNCNHQKEIYIGELTDWLWIDKIEFPAMEDPPRLVKWIERGRDVIRLDIDEEPDDSSVATAKKQVWVFFALRHKISQLTTLTAKSVAAVVGATTMDVTNAQASATIEMGQEFTIANERARGIYMLTANATTEADQTATINFWPPLESSVDTNEVITFIPSTLTPRLEGIFTDLVVGKAIMSKAPKYLNQINKGGARVHTDTYLMGKAIYDGAEEELESLRGFEAPSICLP</sequence>
<comment type="caution">
    <text evidence="1">The sequence shown here is derived from an EMBL/GenBank/DDBJ whole genome shotgun (WGS) entry which is preliminary data.</text>
</comment>
<name>A0A0F9FKA3_9ZZZZ</name>
<reference evidence="1" key="1">
    <citation type="journal article" date="2015" name="Nature">
        <title>Complex archaea that bridge the gap between prokaryotes and eukaryotes.</title>
        <authorList>
            <person name="Spang A."/>
            <person name="Saw J.H."/>
            <person name="Jorgensen S.L."/>
            <person name="Zaremba-Niedzwiedzka K."/>
            <person name="Martijn J."/>
            <person name="Lind A.E."/>
            <person name="van Eijk R."/>
            <person name="Schleper C."/>
            <person name="Guy L."/>
            <person name="Ettema T.J."/>
        </authorList>
    </citation>
    <scope>NUCLEOTIDE SEQUENCE</scope>
</reference>